<comment type="similarity">
    <text evidence="1">Belongs to the PspA/Vipp/IM30 family.</text>
</comment>
<evidence type="ECO:0000256" key="2">
    <source>
        <dbReference type="SAM" id="Coils"/>
    </source>
</evidence>
<dbReference type="EMBL" id="JABXYM010000001">
    <property type="protein sequence ID" value="MCR6095044.1"/>
    <property type="molecule type" value="Genomic_DNA"/>
</dbReference>
<feature type="region of interest" description="Disordered" evidence="3">
    <location>
        <begin position="158"/>
        <end position="178"/>
    </location>
</feature>
<feature type="compositionally biased region" description="Polar residues" evidence="3">
    <location>
        <begin position="162"/>
        <end position="171"/>
    </location>
</feature>
<accession>A0A9Q4FXT7</accession>
<evidence type="ECO:0000313" key="5">
    <source>
        <dbReference type="Proteomes" id="UP001057753"/>
    </source>
</evidence>
<feature type="coiled-coil region" evidence="2">
    <location>
        <begin position="31"/>
        <end position="65"/>
    </location>
</feature>
<evidence type="ECO:0000313" key="4">
    <source>
        <dbReference type="EMBL" id="MCR6095044.1"/>
    </source>
</evidence>
<gene>
    <name evidence="4" type="ORF">HXA33_00590</name>
</gene>
<evidence type="ECO:0000256" key="1">
    <source>
        <dbReference type="ARBA" id="ARBA00043985"/>
    </source>
</evidence>
<dbReference type="RefSeq" id="WP_257819697.1">
    <property type="nucleotide sequence ID" value="NZ_JABXYM010000001.1"/>
</dbReference>
<organism evidence="4 5">
    <name type="scientific">Salipaludibacillus agaradhaerens</name>
    <name type="common">Bacillus agaradhaerens</name>
    <dbReference type="NCBI Taxonomy" id="76935"/>
    <lineage>
        <taxon>Bacteria</taxon>
        <taxon>Bacillati</taxon>
        <taxon>Bacillota</taxon>
        <taxon>Bacilli</taxon>
        <taxon>Bacillales</taxon>
        <taxon>Bacillaceae</taxon>
    </lineage>
</organism>
<protein>
    <submittedName>
        <fullName evidence="4">PspA/IM30 family protein</fullName>
    </submittedName>
</protein>
<reference evidence="4" key="1">
    <citation type="submission" date="2020-06" db="EMBL/GenBank/DDBJ databases">
        <title>Insight into the genomes of haloalkaliphilic bacilli from Kenyan soda lakes.</title>
        <authorList>
            <person name="Mwirichia R."/>
            <person name="Villamizar G.C."/>
            <person name="Poehlein A."/>
            <person name="Mugweru J."/>
            <person name="Kipnyargis A."/>
            <person name="Kiplimo D."/>
            <person name="Orwa P."/>
            <person name="Daniel R."/>
        </authorList>
    </citation>
    <scope>NUCLEOTIDE SEQUENCE</scope>
    <source>
        <strain evidence="4">B1096_S55</strain>
    </source>
</reference>
<comment type="caution">
    <text evidence="4">The sequence shown here is derived from an EMBL/GenBank/DDBJ whole genome shotgun (WGS) entry which is preliminary data.</text>
</comment>
<dbReference type="Pfam" id="PF04012">
    <property type="entry name" value="PspA_IM30"/>
    <property type="match status" value="1"/>
</dbReference>
<evidence type="ECO:0000256" key="3">
    <source>
        <dbReference type="SAM" id="MobiDB-lite"/>
    </source>
</evidence>
<dbReference type="AlphaFoldDB" id="A0A9Q4FXT7"/>
<keyword evidence="5" id="KW-1185">Reference proteome</keyword>
<keyword evidence="2" id="KW-0175">Coiled coil</keyword>
<proteinExistence type="inferred from homology"/>
<dbReference type="InterPro" id="IPR007157">
    <property type="entry name" value="PspA_VIPP1"/>
</dbReference>
<sequence>MLWINRLKRLFREGEEHPQAEDPLHMVDDLLDELNSELEDMKISLNKQVAAEKRLKRRLDEAKVDSLQREKDARHFLAEGDDDSARLALIKKEQLDKHVQEIASLYAGAQTHKQDIMQHINEQMAKYEHLQQKKNDLQMKRNFPSPSAVNDIEEAMIVEEASGNTDLGQQGSDDENQRVEKTLEELKRSIKNRN</sequence>
<dbReference type="Proteomes" id="UP001057753">
    <property type="component" value="Unassembled WGS sequence"/>
</dbReference>
<feature type="coiled-coil region" evidence="2">
    <location>
        <begin position="113"/>
        <end position="140"/>
    </location>
</feature>
<name>A0A9Q4FXT7_SALAG</name>